<protein>
    <submittedName>
        <fullName evidence="1">Uncharacterized protein</fullName>
    </submittedName>
</protein>
<evidence type="ECO:0000313" key="1">
    <source>
        <dbReference type="EMBL" id="GAI01135.1"/>
    </source>
</evidence>
<comment type="caution">
    <text evidence="1">The sequence shown here is derived from an EMBL/GenBank/DDBJ whole genome shotgun (WGS) entry which is preliminary data.</text>
</comment>
<accession>X1LFG5</accession>
<reference evidence="1" key="1">
    <citation type="journal article" date="2014" name="Front. Microbiol.">
        <title>High frequency of phylogenetically diverse reductive dehalogenase-homologous genes in deep subseafloor sedimentary metagenomes.</title>
        <authorList>
            <person name="Kawai M."/>
            <person name="Futagami T."/>
            <person name="Toyoda A."/>
            <person name="Takaki Y."/>
            <person name="Nishi S."/>
            <person name="Hori S."/>
            <person name="Arai W."/>
            <person name="Tsubouchi T."/>
            <person name="Morono Y."/>
            <person name="Uchiyama I."/>
            <person name="Ito T."/>
            <person name="Fujiyama A."/>
            <person name="Inagaki F."/>
            <person name="Takami H."/>
        </authorList>
    </citation>
    <scope>NUCLEOTIDE SEQUENCE</scope>
    <source>
        <strain evidence="1">Expedition CK06-06</strain>
    </source>
</reference>
<organism evidence="1">
    <name type="scientific">marine sediment metagenome</name>
    <dbReference type="NCBI Taxonomy" id="412755"/>
    <lineage>
        <taxon>unclassified sequences</taxon>
        <taxon>metagenomes</taxon>
        <taxon>ecological metagenomes</taxon>
    </lineage>
</organism>
<proteinExistence type="predicted"/>
<sequence>MGIMSVHGLPGMGGARIIYIEAELIIFKQFVTEFNASLICLFQYMA</sequence>
<gene>
    <name evidence="1" type="ORF">S06H3_05166</name>
</gene>
<dbReference type="AlphaFoldDB" id="X1LFG5"/>
<name>X1LFG5_9ZZZZ</name>
<dbReference type="EMBL" id="BARV01001888">
    <property type="protein sequence ID" value="GAI01135.1"/>
    <property type="molecule type" value="Genomic_DNA"/>
</dbReference>